<dbReference type="Pfam" id="PF06580">
    <property type="entry name" value="His_kinase"/>
    <property type="match status" value="1"/>
</dbReference>
<protein>
    <recommendedName>
        <fullName evidence="2">Signal transduction histidine kinase internal region domain-containing protein</fullName>
    </recommendedName>
</protein>
<dbReference type="PANTHER" id="PTHR34220:SF7">
    <property type="entry name" value="SENSOR HISTIDINE KINASE YPDA"/>
    <property type="match status" value="1"/>
</dbReference>
<dbReference type="InterPro" id="IPR050640">
    <property type="entry name" value="Bact_2-comp_sensor_kinase"/>
</dbReference>
<keyword evidence="1" id="KW-0812">Transmembrane</keyword>
<evidence type="ECO:0000259" key="2">
    <source>
        <dbReference type="Pfam" id="PF06580"/>
    </source>
</evidence>
<feature type="domain" description="Signal transduction histidine kinase internal region" evidence="2">
    <location>
        <begin position="180"/>
        <end position="254"/>
    </location>
</feature>
<accession>A0ABQ5MJM3</accession>
<dbReference type="PANTHER" id="PTHR34220">
    <property type="entry name" value="SENSOR HISTIDINE KINASE YPDA"/>
    <property type="match status" value="1"/>
</dbReference>
<evidence type="ECO:0000313" key="3">
    <source>
        <dbReference type="EMBL" id="GLB49585.1"/>
    </source>
</evidence>
<keyword evidence="4" id="KW-1185">Reference proteome</keyword>
<keyword evidence="1" id="KW-1133">Transmembrane helix</keyword>
<dbReference type="Proteomes" id="UP001143543">
    <property type="component" value="Unassembled WGS sequence"/>
</dbReference>
<dbReference type="InterPro" id="IPR010559">
    <property type="entry name" value="Sig_transdc_His_kin_internal"/>
</dbReference>
<feature type="transmembrane region" description="Helical" evidence="1">
    <location>
        <begin position="98"/>
        <end position="119"/>
    </location>
</feature>
<feature type="transmembrane region" description="Helical" evidence="1">
    <location>
        <begin position="31"/>
        <end position="52"/>
    </location>
</feature>
<dbReference type="RefSeq" id="WP_281765212.1">
    <property type="nucleotide sequence ID" value="NZ_BRVO01000002.1"/>
</dbReference>
<evidence type="ECO:0000256" key="1">
    <source>
        <dbReference type="SAM" id="Phobius"/>
    </source>
</evidence>
<evidence type="ECO:0000313" key="4">
    <source>
        <dbReference type="Proteomes" id="UP001143543"/>
    </source>
</evidence>
<feature type="transmembrane region" description="Helical" evidence="1">
    <location>
        <begin position="58"/>
        <end position="77"/>
    </location>
</feature>
<keyword evidence="1" id="KW-0472">Membrane</keyword>
<gene>
    <name evidence="3" type="ORF">Y10_19530</name>
</gene>
<comment type="caution">
    <text evidence="3">The sequence shown here is derived from an EMBL/GenBank/DDBJ whole genome shotgun (WGS) entry which is preliminary data.</text>
</comment>
<name>A0ABQ5MJM3_9FLAO</name>
<organism evidence="3 4">
    <name type="scientific">Neptunitalea lumnitzerae</name>
    <dbReference type="NCBI Taxonomy" id="2965509"/>
    <lineage>
        <taxon>Bacteria</taxon>
        <taxon>Pseudomonadati</taxon>
        <taxon>Bacteroidota</taxon>
        <taxon>Flavobacteriia</taxon>
        <taxon>Flavobacteriales</taxon>
        <taxon>Flavobacteriaceae</taxon>
        <taxon>Neptunitalea</taxon>
    </lineage>
</organism>
<reference evidence="3" key="1">
    <citation type="submission" date="2022-07" db="EMBL/GenBank/DDBJ databases">
        <title>Taxonomy of Novel Oxalotrophic and Methylotrophic Bacteria.</title>
        <authorList>
            <person name="Sahin N."/>
            <person name="Tani A."/>
        </authorList>
    </citation>
    <scope>NUCLEOTIDE SEQUENCE</scope>
    <source>
        <strain evidence="3">Y10</strain>
    </source>
</reference>
<proteinExistence type="predicted"/>
<sequence>MPKKNRNIGLVAEVTLPVLNESLKDLRMGNYFLLLVLGGFSLFFMFIFNVAFIRIAGVLISGIFYVLFLGFCNIYILKISVTKFNNKLIKFNLFRYGLSWLVAIVLEFALHPLYLLVLGLPINNYDFNIKIVYVFIANGLLMGGLFFLMHDYIVIRNQKRETALENSKLLIKAEEAKNLLLKKQIHPHFFFNSLNTLKALYKKDSVLGETYLIHLADFMRTSVSNHTSQAAKLKEELELCENYLKMQEIRFGQAFIADVVINNTEKLQWFLPFFSLQPLLENAIKHNVATKENPLKIVIRQIDNIVTVTNNCNPKKYKEISTQSGLNNLCERYKIWSNDEVMIYEKNEQFIVECKLYPYENPYHRR</sequence>
<feature type="transmembrane region" description="Helical" evidence="1">
    <location>
        <begin position="131"/>
        <end position="150"/>
    </location>
</feature>
<dbReference type="EMBL" id="BRVO01000002">
    <property type="protein sequence ID" value="GLB49585.1"/>
    <property type="molecule type" value="Genomic_DNA"/>
</dbReference>